<accession>A0AAD5TDE2</accession>
<dbReference type="Proteomes" id="UP001212152">
    <property type="component" value="Unassembled WGS sequence"/>
</dbReference>
<dbReference type="EMBL" id="JADGJQ010000075">
    <property type="protein sequence ID" value="KAJ3172805.1"/>
    <property type="molecule type" value="Genomic_DNA"/>
</dbReference>
<organism evidence="2 3">
    <name type="scientific">Geranomyces variabilis</name>
    <dbReference type="NCBI Taxonomy" id="109894"/>
    <lineage>
        <taxon>Eukaryota</taxon>
        <taxon>Fungi</taxon>
        <taxon>Fungi incertae sedis</taxon>
        <taxon>Chytridiomycota</taxon>
        <taxon>Chytridiomycota incertae sedis</taxon>
        <taxon>Chytridiomycetes</taxon>
        <taxon>Spizellomycetales</taxon>
        <taxon>Powellomycetaceae</taxon>
        <taxon>Geranomyces</taxon>
    </lineage>
</organism>
<keyword evidence="3" id="KW-1185">Reference proteome</keyword>
<evidence type="ECO:0000313" key="2">
    <source>
        <dbReference type="EMBL" id="KAJ3172805.1"/>
    </source>
</evidence>
<comment type="caution">
    <text evidence="2">The sequence shown here is derived from an EMBL/GenBank/DDBJ whole genome shotgun (WGS) entry which is preliminary data.</text>
</comment>
<reference evidence="2" key="1">
    <citation type="submission" date="2020-05" db="EMBL/GenBank/DDBJ databases">
        <title>Phylogenomic resolution of chytrid fungi.</title>
        <authorList>
            <person name="Stajich J.E."/>
            <person name="Amses K."/>
            <person name="Simmons R."/>
            <person name="Seto K."/>
            <person name="Myers J."/>
            <person name="Bonds A."/>
            <person name="Quandt C.A."/>
            <person name="Barry K."/>
            <person name="Liu P."/>
            <person name="Grigoriev I."/>
            <person name="Longcore J.E."/>
            <person name="James T.Y."/>
        </authorList>
    </citation>
    <scope>NUCLEOTIDE SEQUENCE</scope>
    <source>
        <strain evidence="2">JEL0379</strain>
    </source>
</reference>
<feature type="compositionally biased region" description="Basic and acidic residues" evidence="1">
    <location>
        <begin position="312"/>
        <end position="321"/>
    </location>
</feature>
<name>A0AAD5TDE2_9FUNG</name>
<feature type="region of interest" description="Disordered" evidence="1">
    <location>
        <begin position="157"/>
        <end position="187"/>
    </location>
</feature>
<sequence>MRLHQFAYNPSVHKPNPYVDVSKLNLDPYMADMFGQEALADARPEALDNTISVSMNASIDDSPERLSAPAWVPVTPVNSMPLFNAGCSQHDQSLATKHTAHGLKIYTGPTPPPTCVPSPRADAYAAVSLRPIPLQFMSVFAQGSPLSVGHDDDIILSPTESFSSDEGDDHHPYKDLPCPSSDFSQDHMSSPMVFDPPFDGLPTPEDALDFGGTLAYGPDFTPAPSRYPRQTGGLSLLSPPPSDVKRKRGTIDDGQRDDLCLKAPRIEVSLDTPQCTSCKSGDSISCLGCVARQSRHSSSPSSRKTPLRRTLRRDMQRNQDAKKKKSEWLNSSDVDDFDALIRSSPIPFDGCSSPLRASLYDSDSDETLSMRDAAKAVYLTPVAGTKPAAISPARHFVSPHNIFAPERPSTR</sequence>
<feature type="region of interest" description="Disordered" evidence="1">
    <location>
        <begin position="294"/>
        <end position="328"/>
    </location>
</feature>
<proteinExistence type="predicted"/>
<dbReference type="AlphaFoldDB" id="A0AAD5TDE2"/>
<protein>
    <submittedName>
        <fullName evidence="2">Uncharacterized protein</fullName>
    </submittedName>
</protein>
<feature type="region of interest" description="Disordered" evidence="1">
    <location>
        <begin position="219"/>
        <end position="256"/>
    </location>
</feature>
<gene>
    <name evidence="2" type="ORF">HDU87_007807</name>
</gene>
<evidence type="ECO:0000313" key="3">
    <source>
        <dbReference type="Proteomes" id="UP001212152"/>
    </source>
</evidence>
<evidence type="ECO:0000256" key="1">
    <source>
        <dbReference type="SAM" id="MobiDB-lite"/>
    </source>
</evidence>